<evidence type="ECO:0000256" key="13">
    <source>
        <dbReference type="PIRSR" id="PIRSR001415-5"/>
    </source>
</evidence>
<keyword evidence="6" id="KW-0350">Heme biosynthesis</keyword>
<dbReference type="RefSeq" id="WP_086683559.1">
    <property type="nucleotide sequence ID" value="NZ_CP163433.1"/>
</dbReference>
<organism evidence="16">
    <name type="scientific">Streptomyces sp. R17</name>
    <dbReference type="NCBI Taxonomy" id="3238626"/>
    <lineage>
        <taxon>Bacteria</taxon>
        <taxon>Bacillati</taxon>
        <taxon>Actinomycetota</taxon>
        <taxon>Actinomycetes</taxon>
        <taxon>Kitasatosporales</taxon>
        <taxon>Streptomycetaceae</taxon>
        <taxon>Streptomyces</taxon>
    </lineage>
</organism>
<evidence type="ECO:0000256" key="5">
    <source>
        <dbReference type="ARBA" id="ARBA00020771"/>
    </source>
</evidence>
<evidence type="ECO:0000256" key="10">
    <source>
        <dbReference type="ARBA" id="ARBA00047651"/>
    </source>
</evidence>
<keyword evidence="13" id="KW-0460">Magnesium</keyword>
<dbReference type="GO" id="GO:0005829">
    <property type="term" value="C:cytosol"/>
    <property type="evidence" value="ECO:0007669"/>
    <property type="project" value="TreeGrafter"/>
</dbReference>
<proteinExistence type="inferred from homology"/>
<feature type="active site" description="Schiff-base intermediate with substrate" evidence="11">
    <location>
        <position position="255"/>
    </location>
</feature>
<keyword evidence="13" id="KW-0479">Metal-binding</keyword>
<comment type="pathway">
    <text evidence="1">Porphyrin-containing compound metabolism; protoporphyrin-IX biosynthesis; coproporphyrinogen-III from 5-aminolevulinate: step 1/4.</text>
</comment>
<reference evidence="16" key="1">
    <citation type="submission" date="2024-07" db="EMBL/GenBank/DDBJ databases">
        <authorList>
            <person name="Yu S.T."/>
        </authorList>
    </citation>
    <scope>NUCLEOTIDE SEQUENCE</scope>
    <source>
        <strain evidence="16">R17</strain>
    </source>
</reference>
<comment type="similarity">
    <text evidence="2 15">Belongs to the ALAD family.</text>
</comment>
<feature type="binding site" evidence="12">
    <location>
        <position position="320"/>
    </location>
    <ligand>
        <name>5-aminolevulinate</name>
        <dbReference type="ChEBI" id="CHEBI:356416"/>
        <label>2</label>
    </ligand>
</feature>
<dbReference type="InterPro" id="IPR013785">
    <property type="entry name" value="Aldolase_TIM"/>
</dbReference>
<gene>
    <name evidence="16" type="primary">hemB</name>
    <name evidence="16" type="ORF">AB5J48_18655</name>
</gene>
<keyword evidence="8 14" id="KW-0627">Porphyrin biosynthesis</keyword>
<dbReference type="CDD" id="cd00384">
    <property type="entry name" value="ALAD_PBGS"/>
    <property type="match status" value="1"/>
</dbReference>
<evidence type="ECO:0000256" key="2">
    <source>
        <dbReference type="ARBA" id="ARBA00008055"/>
    </source>
</evidence>
<dbReference type="PANTHER" id="PTHR11458:SF0">
    <property type="entry name" value="DELTA-AMINOLEVULINIC ACID DEHYDRATASE"/>
    <property type="match status" value="1"/>
</dbReference>
<dbReference type="GO" id="GO:0008270">
    <property type="term" value="F:zinc ion binding"/>
    <property type="evidence" value="ECO:0007669"/>
    <property type="project" value="TreeGrafter"/>
</dbReference>
<dbReference type="PANTHER" id="PTHR11458">
    <property type="entry name" value="DELTA-AMINOLEVULINIC ACID DEHYDRATASE"/>
    <property type="match status" value="1"/>
</dbReference>
<dbReference type="AlphaFoldDB" id="A0AB39NND6"/>
<dbReference type="InterPro" id="IPR001731">
    <property type="entry name" value="ALAD"/>
</dbReference>
<evidence type="ECO:0000256" key="1">
    <source>
        <dbReference type="ARBA" id="ARBA00004694"/>
    </source>
</evidence>
<dbReference type="InterPro" id="IPR030656">
    <property type="entry name" value="ALAD_AS"/>
</dbReference>
<evidence type="ECO:0000256" key="14">
    <source>
        <dbReference type="RuleBase" id="RU000515"/>
    </source>
</evidence>
<dbReference type="EC" id="4.2.1.24" evidence="4 14"/>
<dbReference type="EMBL" id="CP163433">
    <property type="protein sequence ID" value="XDQ20025.1"/>
    <property type="molecule type" value="Genomic_DNA"/>
</dbReference>
<name>A0AB39NND6_9ACTN</name>
<feature type="active site" description="Schiff-base intermediate with substrate" evidence="11">
    <location>
        <position position="203"/>
    </location>
</feature>
<evidence type="ECO:0000256" key="9">
    <source>
        <dbReference type="ARBA" id="ARBA00025628"/>
    </source>
</evidence>
<feature type="binding site" evidence="12">
    <location>
        <position position="224"/>
    </location>
    <ligand>
        <name>5-aminolevulinate</name>
        <dbReference type="ChEBI" id="CHEBI:356416"/>
        <label>1</label>
    </ligand>
</feature>
<dbReference type="PIRSF" id="PIRSF001415">
    <property type="entry name" value="Porphbilin_synth"/>
    <property type="match status" value="1"/>
</dbReference>
<evidence type="ECO:0000256" key="11">
    <source>
        <dbReference type="PIRSR" id="PIRSR001415-1"/>
    </source>
</evidence>
<feature type="binding site" evidence="13">
    <location>
        <position position="240"/>
    </location>
    <ligand>
        <name>Mg(2+)</name>
        <dbReference type="ChEBI" id="CHEBI:18420"/>
    </ligand>
</feature>
<evidence type="ECO:0000256" key="15">
    <source>
        <dbReference type="RuleBase" id="RU004161"/>
    </source>
</evidence>
<evidence type="ECO:0000256" key="12">
    <source>
        <dbReference type="PIRSR" id="PIRSR001415-2"/>
    </source>
</evidence>
<dbReference type="Pfam" id="PF00490">
    <property type="entry name" value="ALAD"/>
    <property type="match status" value="1"/>
</dbReference>
<feature type="binding site" evidence="12">
    <location>
        <position position="281"/>
    </location>
    <ligand>
        <name>5-aminolevulinate</name>
        <dbReference type="ChEBI" id="CHEBI:356416"/>
        <label>2</label>
    </ligand>
</feature>
<evidence type="ECO:0000256" key="3">
    <source>
        <dbReference type="ARBA" id="ARBA00011823"/>
    </source>
</evidence>
<accession>A0AB39NND6</accession>
<protein>
    <recommendedName>
        <fullName evidence="5 14">Delta-aminolevulinic acid dehydratase</fullName>
        <ecNumber evidence="4 14">4.2.1.24</ecNumber>
    </recommendedName>
</protein>
<comment type="function">
    <text evidence="9">Catalyzes an early step in the biosynthesis of tetrapyrroles. Binds two molecules of 5-aminolevulinate per subunit, each at a distinct site, and catalyzes their condensation to form porphobilinogen.</text>
</comment>
<dbReference type="SMART" id="SM01004">
    <property type="entry name" value="ALAD"/>
    <property type="match status" value="1"/>
</dbReference>
<dbReference type="Gene3D" id="3.20.20.70">
    <property type="entry name" value="Aldolase class I"/>
    <property type="match status" value="1"/>
</dbReference>
<evidence type="ECO:0000313" key="16">
    <source>
        <dbReference type="EMBL" id="XDQ20025.1"/>
    </source>
</evidence>
<keyword evidence="7 14" id="KW-0456">Lyase</keyword>
<evidence type="ECO:0000256" key="4">
    <source>
        <dbReference type="ARBA" id="ARBA00012053"/>
    </source>
</evidence>
<dbReference type="FunFam" id="3.20.20.70:FF:000019">
    <property type="entry name" value="Delta-aminolevulinic acid dehydratase"/>
    <property type="match status" value="1"/>
</dbReference>
<dbReference type="NCBIfam" id="NF006762">
    <property type="entry name" value="PRK09283.1"/>
    <property type="match status" value="1"/>
</dbReference>
<dbReference type="SUPFAM" id="SSF51569">
    <property type="entry name" value="Aldolase"/>
    <property type="match status" value="1"/>
</dbReference>
<dbReference type="PROSITE" id="PS00169">
    <property type="entry name" value="D_ALA_DEHYDRATASE"/>
    <property type="match status" value="1"/>
</dbReference>
<comment type="subunit">
    <text evidence="3 14">Homooctamer.</text>
</comment>
<dbReference type="GO" id="GO:0006783">
    <property type="term" value="P:heme biosynthetic process"/>
    <property type="evidence" value="ECO:0007669"/>
    <property type="project" value="UniProtKB-KW"/>
</dbReference>
<evidence type="ECO:0000256" key="7">
    <source>
        <dbReference type="ARBA" id="ARBA00023239"/>
    </source>
</evidence>
<evidence type="ECO:0000256" key="6">
    <source>
        <dbReference type="ARBA" id="ARBA00023133"/>
    </source>
</evidence>
<dbReference type="GeneID" id="303246711"/>
<evidence type="ECO:0000256" key="8">
    <source>
        <dbReference type="ARBA" id="ARBA00023244"/>
    </source>
</evidence>
<dbReference type="PRINTS" id="PR00144">
    <property type="entry name" value="DALDHYDRTASE"/>
</dbReference>
<feature type="binding site" evidence="12">
    <location>
        <position position="213"/>
    </location>
    <ligand>
        <name>5-aminolevulinate</name>
        <dbReference type="ChEBI" id="CHEBI:356416"/>
        <label>1</label>
    </ligand>
</feature>
<dbReference type="GO" id="GO:0004655">
    <property type="term" value="F:porphobilinogen synthase activity"/>
    <property type="evidence" value="ECO:0007669"/>
    <property type="project" value="UniProtKB-EC"/>
</dbReference>
<sequence>MTTYGSFPGTRPRRLRTSPVMRRMVAETRLHPADFILPAFVREGVAEPVPISSMPGVVQHTRDSLKKAAVEAAEAGVSGIMLFGVPEESKKDGAGTAGTDPDGILQVALRDVRAEVGDDLLVMSDLCLDEFTDHGHCGVLDEHGRVDNDATLERYAEMAQVQADAGAHVVGPSGMMDGQIGVIRDALDQIGREDVAILAYTAKYASAFYGPFREAVGSSLQGDRRTYQQDPANLRESMRELALDLEEGADLVMIKPAGPYLDVLAKVADAVDVPVVAYQISGEYAMIEAAAEKGWIDREKAIVESLTGIRRAGARSILTYWATEVARTLR</sequence>
<comment type="catalytic activity">
    <reaction evidence="10 14">
        <text>2 5-aminolevulinate = porphobilinogen + 2 H2O + H(+)</text>
        <dbReference type="Rhea" id="RHEA:24064"/>
        <dbReference type="ChEBI" id="CHEBI:15377"/>
        <dbReference type="ChEBI" id="CHEBI:15378"/>
        <dbReference type="ChEBI" id="CHEBI:58126"/>
        <dbReference type="ChEBI" id="CHEBI:356416"/>
        <dbReference type="EC" id="4.2.1.24"/>
    </reaction>
</comment>